<keyword evidence="1" id="KW-1185">Reference proteome</keyword>
<name>A0A0N4Z815_PARTI</name>
<proteinExistence type="predicted"/>
<organism evidence="1 2">
    <name type="scientific">Parastrongyloides trichosuri</name>
    <name type="common">Possum-specific nematode worm</name>
    <dbReference type="NCBI Taxonomy" id="131310"/>
    <lineage>
        <taxon>Eukaryota</taxon>
        <taxon>Metazoa</taxon>
        <taxon>Ecdysozoa</taxon>
        <taxon>Nematoda</taxon>
        <taxon>Chromadorea</taxon>
        <taxon>Rhabditida</taxon>
        <taxon>Tylenchina</taxon>
        <taxon>Panagrolaimomorpha</taxon>
        <taxon>Strongyloidoidea</taxon>
        <taxon>Strongyloididae</taxon>
        <taxon>Parastrongyloides</taxon>
    </lineage>
</organism>
<dbReference type="AlphaFoldDB" id="A0A0N4Z815"/>
<sequence length="532" mass="61852">MDSLSNATSLITSSLSTYTSSLSKTQISKTVDVCKNTLFIQHNCSVLDGDGTLKDILVDWRDVILNTTDLLTYFTKYKTFLEHVYSIHIFISDDEETKQSQIIDSFSQRMATFIDELFMICPNATSLTFNSYSSTFFFIIPYLSSPSINILKLNFSKYVYGHYLDKISKLKNVLYGLNNLKVVYLDIACVPSILETNCQNLINSMLEYLSGKLKNRFILNTKFNKDDIKYVKNFLKYAHLYDVNIGLQGTLNKNDSFFSFPSFSEKNDEIFETKNIVELNISVNDLDGWTKLFDELPNFENLKVFKVSLNSNSLKYDSMNNEESVLSRYFNNKRLKNISNLDEFYFQLSRFFYFNGTYEEKEKFYILVDLIVDGMISNLNSKLKVMYLDGIPNLNDEMKVKLNTNCPNITSIHLGPINSIAVDFIENLEKLKFVQIVGNFKINIPSNVDILIFNSGDFHEHDDYKMIGEMNSTETDTYFRDKYNRNFNVSIKNCDDYHFRYAVLCDNILTWNAYLDKLRKFDNAFILMEEDS</sequence>
<evidence type="ECO:0000313" key="2">
    <source>
        <dbReference type="WBParaSite" id="PTRK_0000332900.1"/>
    </source>
</evidence>
<accession>A0A0N4Z815</accession>
<reference evidence="2" key="1">
    <citation type="submission" date="2017-02" db="UniProtKB">
        <authorList>
            <consortium name="WormBaseParasite"/>
        </authorList>
    </citation>
    <scope>IDENTIFICATION</scope>
</reference>
<dbReference type="WBParaSite" id="PTRK_0000332900.1">
    <property type="protein sequence ID" value="PTRK_0000332900.1"/>
    <property type="gene ID" value="PTRK_0000332900"/>
</dbReference>
<protein>
    <submittedName>
        <fullName evidence="2">F-box domain-containing protein</fullName>
    </submittedName>
</protein>
<dbReference type="Proteomes" id="UP000038045">
    <property type="component" value="Unplaced"/>
</dbReference>
<evidence type="ECO:0000313" key="1">
    <source>
        <dbReference type="Proteomes" id="UP000038045"/>
    </source>
</evidence>